<evidence type="ECO:0000259" key="5">
    <source>
        <dbReference type="PROSITE" id="PS51770"/>
    </source>
</evidence>
<dbReference type="AlphaFoldDB" id="A0A6J1CP70"/>
<evidence type="ECO:0000256" key="3">
    <source>
        <dbReference type="ARBA" id="ARBA00022801"/>
    </source>
</evidence>
<sequence length="489" mass="54452">MGPGSLFLWGRKVQILRSLNSALPSNVGAAVVVAHKKSAMDFSSSPSKTISVFSTIPLPPPAADAVDGSGNPASSRKPISLWPGMHHSPVTTALWEARSSIFERLLDPPKDAPPQSELLTKTPSQSRTIVIYKFSSDFILREQYRDPWNEVRIGKLLEDLDALAGTISVRHCSDVDSTTRPLLVVTASVDRIVLKKSISVDADLKIVGSVIWVGRSSIEVQLDMIQSTEECSNTSDAVALTANFIFVARDSQTGKAALVNRLLPETEEEKLLYEGAEARSKLRKRKNRGDMWELENGDINRLDALLAEGRIFCDMPALADRDSILLRDTGLENSLICQPQQRNIHGRIFGGFLMQRAFELAFSTAYVFAGMVPYFLEVDHVDFLKPVDVGDFLRFKSCVLYTEVENPDQPLINVEVVAHVTRPEIRSSEVSNTFYFTFTVRPEAKANRNGFRLRNVVPATEEEARRIIERMDAEKLLRDLSKQSESGQM</sequence>
<dbReference type="PROSITE" id="PS51770">
    <property type="entry name" value="HOTDOG_ACOT"/>
    <property type="match status" value="2"/>
</dbReference>
<dbReference type="Gene3D" id="3.10.129.10">
    <property type="entry name" value="Hotdog Thioesterase"/>
    <property type="match status" value="2"/>
</dbReference>
<proteinExistence type="inferred from homology"/>
<dbReference type="RefSeq" id="XP_022143585.1">
    <property type="nucleotide sequence ID" value="XM_022287893.1"/>
</dbReference>
<gene>
    <name evidence="7" type="primary">LOC111013446</name>
</gene>
<dbReference type="PANTHER" id="PTHR12655">
    <property type="entry name" value="ACYL-COA THIOESTERASE"/>
    <property type="match status" value="1"/>
</dbReference>
<dbReference type="CDD" id="cd03442">
    <property type="entry name" value="BFIT_BACH"/>
    <property type="match status" value="2"/>
</dbReference>
<dbReference type="GeneID" id="111013446"/>
<name>A0A6J1CP70_MOMCH</name>
<dbReference type="SUPFAM" id="SSF54637">
    <property type="entry name" value="Thioesterase/thiol ester dehydrase-isomerase"/>
    <property type="match status" value="2"/>
</dbReference>
<evidence type="ECO:0000256" key="4">
    <source>
        <dbReference type="ARBA" id="ARBA00022946"/>
    </source>
</evidence>
<keyword evidence="6" id="KW-1185">Reference proteome</keyword>
<evidence type="ECO:0000256" key="1">
    <source>
        <dbReference type="ARBA" id="ARBA00010458"/>
    </source>
</evidence>
<dbReference type="InterPro" id="IPR033120">
    <property type="entry name" value="HOTDOG_ACOT"/>
</dbReference>
<evidence type="ECO:0000313" key="6">
    <source>
        <dbReference type="Proteomes" id="UP000504603"/>
    </source>
</evidence>
<dbReference type="OrthoDB" id="331699at2759"/>
<dbReference type="FunFam" id="3.10.129.10:FF:000031">
    <property type="entry name" value="Acyl-coenzyme A thioesterase 9, mitochondrial"/>
    <property type="match status" value="1"/>
</dbReference>
<evidence type="ECO:0000256" key="2">
    <source>
        <dbReference type="ARBA" id="ARBA00022737"/>
    </source>
</evidence>
<dbReference type="GO" id="GO:0047617">
    <property type="term" value="F:fatty acyl-CoA hydrolase activity"/>
    <property type="evidence" value="ECO:0007669"/>
    <property type="project" value="TreeGrafter"/>
</dbReference>
<keyword evidence="4" id="KW-0809">Transit peptide</keyword>
<keyword evidence="2" id="KW-0677">Repeat</keyword>
<dbReference type="InterPro" id="IPR029069">
    <property type="entry name" value="HotDog_dom_sf"/>
</dbReference>
<accession>A0A6J1CP70</accession>
<dbReference type="GO" id="GO:0006637">
    <property type="term" value="P:acyl-CoA metabolic process"/>
    <property type="evidence" value="ECO:0007669"/>
    <property type="project" value="TreeGrafter"/>
</dbReference>
<keyword evidence="3" id="KW-0378">Hydrolase</keyword>
<organism evidence="6 7">
    <name type="scientific">Momordica charantia</name>
    <name type="common">Bitter gourd</name>
    <name type="synonym">Balsam pear</name>
    <dbReference type="NCBI Taxonomy" id="3673"/>
    <lineage>
        <taxon>Eukaryota</taxon>
        <taxon>Viridiplantae</taxon>
        <taxon>Streptophyta</taxon>
        <taxon>Embryophyta</taxon>
        <taxon>Tracheophyta</taxon>
        <taxon>Spermatophyta</taxon>
        <taxon>Magnoliopsida</taxon>
        <taxon>eudicotyledons</taxon>
        <taxon>Gunneridae</taxon>
        <taxon>Pentapetalae</taxon>
        <taxon>rosids</taxon>
        <taxon>fabids</taxon>
        <taxon>Cucurbitales</taxon>
        <taxon>Cucurbitaceae</taxon>
        <taxon>Momordiceae</taxon>
        <taxon>Momordica</taxon>
    </lineage>
</organism>
<dbReference type="PANTHER" id="PTHR12655:SF0">
    <property type="entry name" value="ACYL-COENZYME A THIOESTERASE 9, MITOCHONDRIAL"/>
    <property type="match status" value="1"/>
</dbReference>
<dbReference type="KEGG" id="mcha:111013446"/>
<protein>
    <submittedName>
        <fullName evidence="7">Acyl-coenzyme A thioesterase 9, mitochondrial-like</fullName>
    </submittedName>
</protein>
<comment type="similarity">
    <text evidence="1">Belongs to the acyl coenzyme A hydrolase family.</text>
</comment>
<feature type="domain" description="HotDog ACOT-type" evidence="5">
    <location>
        <begin position="327"/>
        <end position="444"/>
    </location>
</feature>
<dbReference type="FunFam" id="3.10.129.10:FF:000023">
    <property type="entry name" value="Acyl-coenzyme A thioesterase 9, mitochondrial"/>
    <property type="match status" value="1"/>
</dbReference>
<feature type="domain" description="HotDog ACOT-type" evidence="5">
    <location>
        <begin position="130"/>
        <end position="252"/>
    </location>
</feature>
<dbReference type="Proteomes" id="UP000504603">
    <property type="component" value="Unplaced"/>
</dbReference>
<reference evidence="7" key="1">
    <citation type="submission" date="2025-08" db="UniProtKB">
        <authorList>
            <consortium name="RefSeq"/>
        </authorList>
    </citation>
    <scope>IDENTIFICATION</scope>
    <source>
        <strain evidence="7">OHB3-1</strain>
    </source>
</reference>
<evidence type="ECO:0000313" key="7">
    <source>
        <dbReference type="RefSeq" id="XP_022143585.1"/>
    </source>
</evidence>